<feature type="region of interest" description="Disordered" evidence="6">
    <location>
        <begin position="294"/>
        <end position="325"/>
    </location>
</feature>
<evidence type="ECO:0000256" key="4">
    <source>
        <dbReference type="ARBA" id="ARBA00022840"/>
    </source>
</evidence>
<name>A0A2H5XCC4_9BACT</name>
<dbReference type="InterPro" id="IPR011009">
    <property type="entry name" value="Kinase-like_dom_sf"/>
</dbReference>
<keyword evidence="4 5" id="KW-0067">ATP-binding</keyword>
<sequence>MQMCPKCSWNNFDTARFCSNCGEPLRGLLGQGEILQGRYRVLRVLGCGGMGAVYLADDLRLSRRVAVKENFDSSPEAAAQFRTEAELLATLRHPNLPQVFDYFVEPRTGKQYLVMDYIAGDDLEDIVEKRGPLPEREALRIFLQVLDAVAYLHQQSPPVIHRDIKPSNIKVQPDGTAVLVDFGIAKRYLPGKETVGAAAAVTPGYSPPEQYGQGITDTRSDIYALGATLYFALTGQVPPEAIERVTRGDTLLPPSRLNPNISPHVERAILRAMAIRPADRFGTVSEFKQALLVPQRTARPSPRPTPQPSRAPMRRPPPPPPMPRGYQWEVQVGGCMATVLEAAFWFMMLWALFGGCRTCLFLTFALLVAGSAGWVQAGWLGALSAWGMVLWLWQQLRWWLPPTPTPALGGDRR</sequence>
<evidence type="ECO:0000256" key="3">
    <source>
        <dbReference type="ARBA" id="ARBA00022777"/>
    </source>
</evidence>
<dbReference type="PANTHER" id="PTHR43289:SF34">
    <property type="entry name" value="SERINE_THREONINE-PROTEIN KINASE YBDM-RELATED"/>
    <property type="match status" value="1"/>
</dbReference>
<evidence type="ECO:0000256" key="1">
    <source>
        <dbReference type="ARBA" id="ARBA00022679"/>
    </source>
</evidence>
<dbReference type="SMART" id="SM00220">
    <property type="entry name" value="S_TKc"/>
    <property type="match status" value="1"/>
</dbReference>
<dbReference type="InterPro" id="IPR000719">
    <property type="entry name" value="Prot_kinase_dom"/>
</dbReference>
<dbReference type="EC" id="2.7.11.1" evidence="8"/>
<feature type="binding site" evidence="5">
    <location>
        <position position="68"/>
    </location>
    <ligand>
        <name>ATP</name>
        <dbReference type="ChEBI" id="CHEBI:30616"/>
    </ligand>
</feature>
<evidence type="ECO:0000259" key="7">
    <source>
        <dbReference type="PROSITE" id="PS50011"/>
    </source>
</evidence>
<evidence type="ECO:0000256" key="6">
    <source>
        <dbReference type="SAM" id="MobiDB-lite"/>
    </source>
</evidence>
<dbReference type="CDD" id="cd14014">
    <property type="entry name" value="STKc_PknB_like"/>
    <property type="match status" value="1"/>
</dbReference>
<protein>
    <submittedName>
        <fullName evidence="8">Serine/threonine-protein kinase PknB</fullName>
        <ecNumber evidence="8">2.7.11.1</ecNumber>
    </submittedName>
</protein>
<reference evidence="9" key="1">
    <citation type="submission" date="2017-09" db="EMBL/GenBank/DDBJ databases">
        <title>Metaegenomics of thermophilic ammonia-oxidizing enrichment culture.</title>
        <authorList>
            <person name="Kato S."/>
            <person name="Suzuki K."/>
        </authorList>
    </citation>
    <scope>NUCLEOTIDE SEQUENCE [LARGE SCALE GENOMIC DNA]</scope>
</reference>
<keyword evidence="2 5" id="KW-0547">Nucleotide-binding</keyword>
<evidence type="ECO:0000256" key="5">
    <source>
        <dbReference type="PROSITE-ProRule" id="PRU10141"/>
    </source>
</evidence>
<keyword evidence="3 8" id="KW-0418">Kinase</keyword>
<proteinExistence type="predicted"/>
<dbReference type="AlphaFoldDB" id="A0A2H5XCC4"/>
<dbReference type="InterPro" id="IPR017441">
    <property type="entry name" value="Protein_kinase_ATP_BS"/>
</dbReference>
<evidence type="ECO:0000256" key="2">
    <source>
        <dbReference type="ARBA" id="ARBA00022741"/>
    </source>
</evidence>
<dbReference type="GO" id="GO:0005524">
    <property type="term" value="F:ATP binding"/>
    <property type="evidence" value="ECO:0007669"/>
    <property type="project" value="UniProtKB-UniRule"/>
</dbReference>
<dbReference type="Pfam" id="PF00069">
    <property type="entry name" value="Pkinase"/>
    <property type="match status" value="1"/>
</dbReference>
<feature type="domain" description="Protein kinase" evidence="7">
    <location>
        <begin position="39"/>
        <end position="292"/>
    </location>
</feature>
<dbReference type="Proteomes" id="UP000236173">
    <property type="component" value="Unassembled WGS sequence"/>
</dbReference>
<evidence type="ECO:0000313" key="9">
    <source>
        <dbReference type="Proteomes" id="UP000236173"/>
    </source>
</evidence>
<dbReference type="GO" id="GO:0004674">
    <property type="term" value="F:protein serine/threonine kinase activity"/>
    <property type="evidence" value="ECO:0007669"/>
    <property type="project" value="UniProtKB-EC"/>
</dbReference>
<dbReference type="EMBL" id="BEHT01000016">
    <property type="protein sequence ID" value="GBC98842.1"/>
    <property type="molecule type" value="Genomic_DNA"/>
</dbReference>
<comment type="caution">
    <text evidence="8">The sequence shown here is derived from an EMBL/GenBank/DDBJ whole genome shotgun (WGS) entry which is preliminary data.</text>
</comment>
<evidence type="ECO:0000313" key="8">
    <source>
        <dbReference type="EMBL" id="GBC98842.1"/>
    </source>
</evidence>
<keyword evidence="1 8" id="KW-0808">Transferase</keyword>
<dbReference type="SUPFAM" id="SSF56112">
    <property type="entry name" value="Protein kinase-like (PK-like)"/>
    <property type="match status" value="1"/>
</dbReference>
<dbReference type="Gene3D" id="1.10.510.10">
    <property type="entry name" value="Transferase(Phosphotransferase) domain 1"/>
    <property type="match status" value="1"/>
</dbReference>
<dbReference type="PROSITE" id="PS00107">
    <property type="entry name" value="PROTEIN_KINASE_ATP"/>
    <property type="match status" value="1"/>
</dbReference>
<accession>A0A2H5XCC4</accession>
<dbReference type="PROSITE" id="PS50011">
    <property type="entry name" value="PROTEIN_KINASE_DOM"/>
    <property type="match status" value="1"/>
</dbReference>
<dbReference type="PANTHER" id="PTHR43289">
    <property type="entry name" value="MITOGEN-ACTIVATED PROTEIN KINASE KINASE KINASE 20-RELATED"/>
    <property type="match status" value="1"/>
</dbReference>
<feature type="compositionally biased region" description="Pro residues" evidence="6">
    <location>
        <begin position="301"/>
        <end position="323"/>
    </location>
</feature>
<dbReference type="Gene3D" id="3.30.200.20">
    <property type="entry name" value="Phosphorylase Kinase, domain 1"/>
    <property type="match status" value="1"/>
</dbReference>
<organism evidence="8 9">
    <name type="scientific">Candidatus Fervidibacter japonicus</name>
    <dbReference type="NCBI Taxonomy" id="2035412"/>
    <lineage>
        <taxon>Bacteria</taxon>
        <taxon>Candidatus Fervidibacterota</taxon>
        <taxon>Candidatus Fervidibacter</taxon>
    </lineage>
</organism>
<gene>
    <name evidence="8" type="primary">pknB</name>
    <name evidence="8" type="ORF">HRbin17_01359</name>
</gene>